<evidence type="ECO:0000259" key="2">
    <source>
        <dbReference type="Pfam" id="PF13439"/>
    </source>
</evidence>
<evidence type="ECO:0000259" key="1">
    <source>
        <dbReference type="Pfam" id="PF00534"/>
    </source>
</evidence>
<dbReference type="EMBL" id="JAJEQM010000003">
    <property type="protein sequence ID" value="MCC2209835.1"/>
    <property type="molecule type" value="Genomic_DNA"/>
</dbReference>
<dbReference type="Proteomes" id="UP001198242">
    <property type="component" value="Unassembled WGS sequence"/>
</dbReference>
<feature type="domain" description="Glycosyltransferase subfamily 4-like N-terminal" evidence="2">
    <location>
        <begin position="14"/>
        <end position="219"/>
    </location>
</feature>
<proteinExistence type="predicted"/>
<feature type="domain" description="Glycosyl transferase family 1" evidence="1">
    <location>
        <begin position="227"/>
        <end position="373"/>
    </location>
</feature>
<dbReference type="AlphaFoldDB" id="A0AAE3DXY5"/>
<accession>A0AAE3DXY5</accession>
<dbReference type="EC" id="2.4.-.-" evidence="3"/>
<dbReference type="PANTHER" id="PTHR45947:SF13">
    <property type="entry name" value="TRANSFERASE"/>
    <property type="match status" value="1"/>
</dbReference>
<organism evidence="3 4">
    <name type="scientific">Hominilimicola fabiformis</name>
    <dbReference type="NCBI Taxonomy" id="2885356"/>
    <lineage>
        <taxon>Bacteria</taxon>
        <taxon>Bacillati</taxon>
        <taxon>Bacillota</taxon>
        <taxon>Clostridia</taxon>
        <taxon>Eubacteriales</taxon>
        <taxon>Oscillospiraceae</taxon>
        <taxon>Hominilimicola</taxon>
    </lineage>
</organism>
<sequence>MKILLVNKYLYRKGGAETYFIKLGEYLKSLGNEVEYFGMADERNCVGNRVEAYTENIDFHKKSLKHITYPFKIIYSVNARKQIRKVLSDFKPDVVHLNNFNYQLTPSIIYEIKKHNIPIVYTAHDVQLVCPNHKLKNDYTDGLCRKCDGGKYFECVKNNCVHSSKIRSILGAVEAWYYKLRHTYKMIDLTVCPSEFMEKEISRNDDINGRTVTMYNFIDEIKPLGAECENYVLYFGRYSEEKGISNLVKAAKKLSNIPFVFAGKGELENEVNSADNIKNVGFKTGDELRNIIEKALFTVLPAEWSENCPFSVMESQSLMTPVLGAKIGGIPELIDDCKTGILFESGNLKKLTEKIEYLYNNKELCRQMSENCRDIKYDTIKEYSEKLIKLYKEVIK</sequence>
<reference evidence="3 4" key="1">
    <citation type="submission" date="2021-10" db="EMBL/GenBank/DDBJ databases">
        <title>Anaerobic single-cell dispensing facilitates the cultivation of human gut bacteria.</title>
        <authorList>
            <person name="Afrizal A."/>
        </authorList>
    </citation>
    <scope>NUCLEOTIDE SEQUENCE [LARGE SCALE GENOMIC DNA]</scope>
    <source>
        <strain evidence="3 4">CLA-AA-H232</strain>
    </source>
</reference>
<name>A0AAE3DXY5_9FIRM</name>
<comment type="caution">
    <text evidence="3">The sequence shown here is derived from an EMBL/GenBank/DDBJ whole genome shotgun (WGS) entry which is preliminary data.</text>
</comment>
<dbReference type="PANTHER" id="PTHR45947">
    <property type="entry name" value="SULFOQUINOVOSYL TRANSFERASE SQD2"/>
    <property type="match status" value="1"/>
</dbReference>
<keyword evidence="3" id="KW-0328">Glycosyltransferase</keyword>
<dbReference type="GO" id="GO:0016757">
    <property type="term" value="F:glycosyltransferase activity"/>
    <property type="evidence" value="ECO:0007669"/>
    <property type="project" value="UniProtKB-KW"/>
</dbReference>
<dbReference type="SUPFAM" id="SSF53756">
    <property type="entry name" value="UDP-Glycosyltransferase/glycogen phosphorylase"/>
    <property type="match status" value="1"/>
</dbReference>
<keyword evidence="3" id="KW-0808">Transferase</keyword>
<evidence type="ECO:0000313" key="4">
    <source>
        <dbReference type="Proteomes" id="UP001198242"/>
    </source>
</evidence>
<dbReference type="InterPro" id="IPR001296">
    <property type="entry name" value="Glyco_trans_1"/>
</dbReference>
<protein>
    <submittedName>
        <fullName evidence="3">Glycosyltransferase</fullName>
        <ecNumber evidence="3">2.4.-.-</ecNumber>
    </submittedName>
</protein>
<dbReference type="RefSeq" id="WP_308455930.1">
    <property type="nucleotide sequence ID" value="NZ_JAJEQM010000003.1"/>
</dbReference>
<dbReference type="Pfam" id="PF13439">
    <property type="entry name" value="Glyco_transf_4"/>
    <property type="match status" value="1"/>
</dbReference>
<evidence type="ECO:0000313" key="3">
    <source>
        <dbReference type="EMBL" id="MCC2209835.1"/>
    </source>
</evidence>
<dbReference type="InterPro" id="IPR050194">
    <property type="entry name" value="Glycosyltransferase_grp1"/>
</dbReference>
<dbReference type="Gene3D" id="3.40.50.2000">
    <property type="entry name" value="Glycogen Phosphorylase B"/>
    <property type="match status" value="3"/>
</dbReference>
<keyword evidence="4" id="KW-1185">Reference proteome</keyword>
<gene>
    <name evidence="3" type="ORF">LKE05_03360</name>
</gene>
<dbReference type="InterPro" id="IPR028098">
    <property type="entry name" value="Glyco_trans_4-like_N"/>
</dbReference>
<dbReference type="Pfam" id="PF00534">
    <property type="entry name" value="Glycos_transf_1"/>
    <property type="match status" value="1"/>
</dbReference>